<evidence type="ECO:0000256" key="1">
    <source>
        <dbReference type="SAM" id="Phobius"/>
    </source>
</evidence>
<sequence length="625" mass="71545">MKNQQKNYTPIVIILTIALNFIILGCQKNSPKTQKIDNKNNTTLLQPNTVEEESKFQARSLAIRKKLAAVDLKELDSWWRPRKIGDPHKYLLPVILARLSLEDTQIGELYNQEKTWKILFQLDKDKPSLYHFRSYLDVRIFFLFRDKMPSDVLASYKNQLQRPKVFNWIKTGTENHMFMQRASGLALMDGSGWPVEDPASEATNEAWLRAELNKFLTIGQGEFHSSTYYGYSIGGLLNLYDFARDPELKKLAKGLLDWYATNMALRLSWGTAGGAESRGFDRSTWNTELGAVAWMWWGEGTEAAEKMRNGTARLALPAALSTYRPPEHLRALARKQVPLPFQLRASHPIYYSYSQGNRLWEKFYITEDYSLGTLLEPTRSYQVEGTISAQYTTYKLVVRDPEGINNAVVGLGGTYHGPRATGRSPGDQYVQQQGAVIFQLILSDRDLQAGVPAQSHLVLPKRYGEPRKYKNWYIWRIENIWLCARPWAAEVSLQPLSRKYKEYQAMVAKGKRTAWVTDVARVADIGDFESLKQALDKTLVDDREWESQGRLSYLSLAGDRIVMTYKQDGAIGDAVVNGEKRILKNWPVLDSPYTKQELYSGLLEVDDPKLGKWQLRGKLMGPEWE</sequence>
<accession>A0A3N6P6F8</accession>
<dbReference type="EMBL" id="RCBY01000124">
    <property type="protein sequence ID" value="RQH35594.1"/>
    <property type="molecule type" value="Genomic_DNA"/>
</dbReference>
<evidence type="ECO:0000313" key="2">
    <source>
        <dbReference type="EMBL" id="RQH35594.1"/>
    </source>
</evidence>
<dbReference type="Proteomes" id="UP000269154">
    <property type="component" value="Unassembled WGS sequence"/>
</dbReference>
<proteinExistence type="predicted"/>
<keyword evidence="3" id="KW-1185">Reference proteome</keyword>
<feature type="transmembrane region" description="Helical" evidence="1">
    <location>
        <begin position="7"/>
        <end position="25"/>
    </location>
</feature>
<protein>
    <recommendedName>
        <fullName evidence="4">Heparinase</fullName>
    </recommendedName>
</protein>
<dbReference type="PROSITE" id="PS51257">
    <property type="entry name" value="PROKAR_LIPOPROTEIN"/>
    <property type="match status" value="1"/>
</dbReference>
<dbReference type="OrthoDB" id="568873at2"/>
<reference evidence="2 3" key="1">
    <citation type="journal article" date="2018" name="ACS Chem. Biol.">
        <title>Ketoreductase domain dysfunction expands chemodiversity: malyngamide biosynthesis in the cyanobacterium Okeania hirsuta.</title>
        <authorList>
            <person name="Moss N.A."/>
            <person name="Leao T."/>
            <person name="Rankin M."/>
            <person name="McCullough T.M."/>
            <person name="Qu P."/>
            <person name="Korobeynikov A."/>
            <person name="Smith J.L."/>
            <person name="Gerwick L."/>
            <person name="Gerwick W.H."/>
        </authorList>
    </citation>
    <scope>NUCLEOTIDE SEQUENCE [LARGE SCALE GENOMIC DNA]</scope>
    <source>
        <strain evidence="2 3">PAB10Feb10-1</strain>
    </source>
</reference>
<name>A0A3N6P6F8_9CYAN</name>
<organism evidence="2 3">
    <name type="scientific">Okeania hirsuta</name>
    <dbReference type="NCBI Taxonomy" id="1458930"/>
    <lineage>
        <taxon>Bacteria</taxon>
        <taxon>Bacillati</taxon>
        <taxon>Cyanobacteriota</taxon>
        <taxon>Cyanophyceae</taxon>
        <taxon>Oscillatoriophycideae</taxon>
        <taxon>Oscillatoriales</taxon>
        <taxon>Microcoleaceae</taxon>
        <taxon>Okeania</taxon>
    </lineage>
</organism>
<gene>
    <name evidence="2" type="ORF">D5R40_19855</name>
</gene>
<dbReference type="AlphaFoldDB" id="A0A3N6P6F8"/>
<comment type="caution">
    <text evidence="2">The sequence shown here is derived from an EMBL/GenBank/DDBJ whole genome shotgun (WGS) entry which is preliminary data.</text>
</comment>
<keyword evidence="1" id="KW-1133">Transmembrane helix</keyword>
<dbReference type="RefSeq" id="WP_124155079.1">
    <property type="nucleotide sequence ID" value="NZ_CAWOKI010000101.1"/>
</dbReference>
<evidence type="ECO:0008006" key="4">
    <source>
        <dbReference type="Google" id="ProtNLM"/>
    </source>
</evidence>
<evidence type="ECO:0000313" key="3">
    <source>
        <dbReference type="Proteomes" id="UP000269154"/>
    </source>
</evidence>
<keyword evidence="1" id="KW-0812">Transmembrane</keyword>
<keyword evidence="1" id="KW-0472">Membrane</keyword>